<keyword evidence="2" id="KW-1133">Transmembrane helix</keyword>
<keyword evidence="1" id="KW-0175">Coiled coil</keyword>
<dbReference type="Pfam" id="PF19904">
    <property type="entry name" value="DUF6377"/>
    <property type="match status" value="1"/>
</dbReference>
<dbReference type="InterPro" id="IPR045957">
    <property type="entry name" value="DUF6377"/>
</dbReference>
<reference evidence="5 6" key="1">
    <citation type="submission" date="2018-06" db="EMBL/GenBank/DDBJ databases">
        <authorList>
            <consortium name="Pathogen Informatics"/>
            <person name="Doyle S."/>
        </authorList>
    </citation>
    <scope>NUCLEOTIDE SEQUENCE [LARGE SCALE GENOMIC DNA]</scope>
    <source>
        <strain evidence="5 6">NCTC13043</strain>
    </source>
</reference>
<dbReference type="EMBL" id="UGTP01000003">
    <property type="protein sequence ID" value="SUC37801.1"/>
    <property type="molecule type" value="Genomic_DNA"/>
</dbReference>
<feature type="transmembrane region" description="Helical" evidence="2">
    <location>
        <begin position="337"/>
        <end position="362"/>
    </location>
</feature>
<dbReference type="SUPFAM" id="SSF81901">
    <property type="entry name" value="HCP-like"/>
    <property type="match status" value="1"/>
</dbReference>
<evidence type="ECO:0000256" key="1">
    <source>
        <dbReference type="SAM" id="Coils"/>
    </source>
</evidence>
<gene>
    <name evidence="5" type="ORF">NCTC13043_02299</name>
</gene>
<name>A0A379GA64_9BACT</name>
<evidence type="ECO:0000256" key="2">
    <source>
        <dbReference type="SAM" id="Phobius"/>
    </source>
</evidence>
<dbReference type="Proteomes" id="UP000254235">
    <property type="component" value="Unassembled WGS sequence"/>
</dbReference>
<proteinExistence type="predicted"/>
<dbReference type="OrthoDB" id="1044679at2"/>
<feature type="chain" id="PRO_5016647787" description="DUF6377 domain-containing protein" evidence="3">
    <location>
        <begin position="33"/>
        <end position="547"/>
    </location>
</feature>
<feature type="domain" description="DUF6377" evidence="4">
    <location>
        <begin position="265"/>
        <end position="512"/>
    </location>
</feature>
<evidence type="ECO:0000256" key="3">
    <source>
        <dbReference type="SAM" id="SignalP"/>
    </source>
</evidence>
<dbReference type="AlphaFoldDB" id="A0A379GA64"/>
<keyword evidence="2" id="KW-0812">Transmembrane</keyword>
<accession>A0A379GA64</accession>
<sequence length="547" mass="63966">MIRQDLQKNKATFLCWCLLFFFALLHSSATMAATEYDELDNLIQHSKAITAKKVARINDIRQRLSTPHLTDRQRYEICMQLYNEYEAFRFDSALVYANRTILYAKRMRNDKYLAEAQLKKVHVHTLAAFFVESRDLLDSIKVSTLDAQLTQAFNDEWYLLMSLLAEYTAGTQLHASYEGRVEYYRRLILASPYKDTYAYVRAEMTELSERGHTEKAIGILENYLKRWRRTNHEYAMVCFDLAELYGKLGNSTKRLYYLVQSAISDVYSSSKENNSLRLLADELFDQGDVERAYNYMNVSIEDANFYGTRLRNIQNAHILPRIFSAYIVQQRTQRMHIFGLLVAVSVVAIALIVAVFFIWRYLRRYRKTHVQMVLMNKQLNNAVDDLSKVNAQLCEANNIREEYITRFLELASNLIDQAEEKRRIYNRLAREKRMDELYTELKNNSFTQVATSEYYINFDTAFLNIYPNFVAGVNQLLRNDARIEPKGDERLTTELRILALIRLGITDNARISSILRASLTTVYTYRSKLKARAINHSSFEDDVKKIG</sequence>
<evidence type="ECO:0000313" key="6">
    <source>
        <dbReference type="Proteomes" id="UP000254235"/>
    </source>
</evidence>
<evidence type="ECO:0000259" key="4">
    <source>
        <dbReference type="Pfam" id="PF19904"/>
    </source>
</evidence>
<feature type="coiled-coil region" evidence="1">
    <location>
        <begin position="376"/>
        <end position="435"/>
    </location>
</feature>
<keyword evidence="3" id="KW-0732">Signal</keyword>
<protein>
    <recommendedName>
        <fullName evidence="4">DUF6377 domain-containing protein</fullName>
    </recommendedName>
</protein>
<organism evidence="5 6">
    <name type="scientific">Prevotella pallens</name>
    <dbReference type="NCBI Taxonomy" id="60133"/>
    <lineage>
        <taxon>Bacteria</taxon>
        <taxon>Pseudomonadati</taxon>
        <taxon>Bacteroidota</taxon>
        <taxon>Bacteroidia</taxon>
        <taxon>Bacteroidales</taxon>
        <taxon>Prevotellaceae</taxon>
        <taxon>Prevotella</taxon>
    </lineage>
</organism>
<feature type="signal peptide" evidence="3">
    <location>
        <begin position="1"/>
        <end position="32"/>
    </location>
</feature>
<keyword evidence="2" id="KW-0472">Membrane</keyword>
<evidence type="ECO:0000313" key="5">
    <source>
        <dbReference type="EMBL" id="SUC37801.1"/>
    </source>
</evidence>